<sequence>MKVTRYDGMRHNTSGAWEDKKSQGTTEEGEGSPELMVSTLTEKEIDTSIMAGQIDITTKAIVRNDDKWDSHFAFIRFIKVQDAGVIQKKLSEVKTENLVSKVKMAQFDRR</sequence>
<keyword evidence="2" id="KW-1185">Reference proteome</keyword>
<accession>A0ACB9AET5</accession>
<comment type="caution">
    <text evidence="1">The sequence shown here is derived from an EMBL/GenBank/DDBJ whole genome shotgun (WGS) entry which is preliminary data.</text>
</comment>
<evidence type="ECO:0000313" key="2">
    <source>
        <dbReference type="Proteomes" id="UP001055811"/>
    </source>
</evidence>
<evidence type="ECO:0000313" key="1">
    <source>
        <dbReference type="EMBL" id="KAI3708358.1"/>
    </source>
</evidence>
<name>A0ACB9AET5_CICIN</name>
<gene>
    <name evidence="1" type="ORF">L2E82_37526</name>
</gene>
<organism evidence="1 2">
    <name type="scientific">Cichorium intybus</name>
    <name type="common">Chicory</name>
    <dbReference type="NCBI Taxonomy" id="13427"/>
    <lineage>
        <taxon>Eukaryota</taxon>
        <taxon>Viridiplantae</taxon>
        <taxon>Streptophyta</taxon>
        <taxon>Embryophyta</taxon>
        <taxon>Tracheophyta</taxon>
        <taxon>Spermatophyta</taxon>
        <taxon>Magnoliopsida</taxon>
        <taxon>eudicotyledons</taxon>
        <taxon>Gunneridae</taxon>
        <taxon>Pentapetalae</taxon>
        <taxon>asterids</taxon>
        <taxon>campanulids</taxon>
        <taxon>Asterales</taxon>
        <taxon>Asteraceae</taxon>
        <taxon>Cichorioideae</taxon>
        <taxon>Cichorieae</taxon>
        <taxon>Cichoriinae</taxon>
        <taxon>Cichorium</taxon>
    </lineage>
</organism>
<reference evidence="1 2" key="2">
    <citation type="journal article" date="2022" name="Mol. Ecol. Resour.">
        <title>The genomes of chicory, endive, great burdock and yacon provide insights into Asteraceae paleo-polyploidization history and plant inulin production.</title>
        <authorList>
            <person name="Fan W."/>
            <person name="Wang S."/>
            <person name="Wang H."/>
            <person name="Wang A."/>
            <person name="Jiang F."/>
            <person name="Liu H."/>
            <person name="Zhao H."/>
            <person name="Xu D."/>
            <person name="Zhang Y."/>
        </authorList>
    </citation>
    <scope>NUCLEOTIDE SEQUENCE [LARGE SCALE GENOMIC DNA]</scope>
    <source>
        <strain evidence="2">cv. Punajuju</strain>
        <tissue evidence="1">Leaves</tissue>
    </source>
</reference>
<dbReference type="Proteomes" id="UP001055811">
    <property type="component" value="Linkage Group LG07"/>
</dbReference>
<reference evidence="2" key="1">
    <citation type="journal article" date="2022" name="Mol. Ecol. Resour.">
        <title>The genomes of chicory, endive, great burdock and yacon provide insights into Asteraceae palaeo-polyploidization history and plant inulin production.</title>
        <authorList>
            <person name="Fan W."/>
            <person name="Wang S."/>
            <person name="Wang H."/>
            <person name="Wang A."/>
            <person name="Jiang F."/>
            <person name="Liu H."/>
            <person name="Zhao H."/>
            <person name="Xu D."/>
            <person name="Zhang Y."/>
        </authorList>
    </citation>
    <scope>NUCLEOTIDE SEQUENCE [LARGE SCALE GENOMIC DNA]</scope>
    <source>
        <strain evidence="2">cv. Punajuju</strain>
    </source>
</reference>
<dbReference type="EMBL" id="CM042015">
    <property type="protein sequence ID" value="KAI3708358.1"/>
    <property type="molecule type" value="Genomic_DNA"/>
</dbReference>
<protein>
    <submittedName>
        <fullName evidence="1">Uncharacterized protein</fullName>
    </submittedName>
</protein>
<proteinExistence type="predicted"/>